<evidence type="ECO:0000256" key="1">
    <source>
        <dbReference type="ARBA" id="ARBA00006484"/>
    </source>
</evidence>
<sequence>MTDRHVVVTGAAGGLGTQLVGDLVERGFTVSALDRHAEGLDRLTSAIPGVTGQVVDVTDSGSVTATIESVTARHGPPFGLVNLAGDNRLKPLAELTDDDWRYLVDANLTSAFYLCRAVMPLMRAAGGRVVNTSSIFGLRGADNDSAYAAAKAGIIGLTRALATEFAADNVTVNAVAPVVVLTERVRRMPSAHLEGQRARIPLGRFSEPADVTRTICFLLGEGGAFYTGQTFSPNGGDTMP</sequence>
<accession>A0A222VSQ0</accession>
<evidence type="ECO:0000313" key="6">
    <source>
        <dbReference type="Proteomes" id="UP000199494"/>
    </source>
</evidence>
<dbReference type="PRINTS" id="PR00080">
    <property type="entry name" value="SDRFAMILY"/>
</dbReference>
<reference evidence="5 6" key="1">
    <citation type="submission" date="2016-10" db="EMBL/GenBank/DDBJ databases">
        <authorList>
            <person name="de Groot N.N."/>
        </authorList>
    </citation>
    <scope>NUCLEOTIDE SEQUENCE [LARGE SCALE GENOMIC DNA]</scope>
    <source>
        <strain evidence="5 6">CGMCC 4.5506</strain>
    </source>
</reference>
<dbReference type="STRING" id="530584.SAMN05421630_109235"/>
<dbReference type="Gene3D" id="3.40.50.720">
    <property type="entry name" value="NAD(P)-binding Rossmann-like Domain"/>
    <property type="match status" value="1"/>
</dbReference>
<keyword evidence="3" id="KW-0520">NAD</keyword>
<dbReference type="SMART" id="SM00822">
    <property type="entry name" value="PKS_KR"/>
    <property type="match status" value="1"/>
</dbReference>
<dbReference type="InterPro" id="IPR036291">
    <property type="entry name" value="NAD(P)-bd_dom_sf"/>
</dbReference>
<dbReference type="PRINTS" id="PR00081">
    <property type="entry name" value="GDHRDH"/>
</dbReference>
<gene>
    <name evidence="5" type="ORF">SAMN05421630_109235</name>
</gene>
<dbReference type="SUPFAM" id="SSF51735">
    <property type="entry name" value="NAD(P)-binding Rossmann-fold domains"/>
    <property type="match status" value="1"/>
</dbReference>
<evidence type="ECO:0000256" key="3">
    <source>
        <dbReference type="ARBA" id="ARBA00023027"/>
    </source>
</evidence>
<dbReference type="PROSITE" id="PS00061">
    <property type="entry name" value="ADH_SHORT"/>
    <property type="match status" value="1"/>
</dbReference>
<proteinExistence type="inferred from homology"/>
<dbReference type="PANTHER" id="PTHR24321">
    <property type="entry name" value="DEHYDROGENASES, SHORT CHAIN"/>
    <property type="match status" value="1"/>
</dbReference>
<dbReference type="AlphaFoldDB" id="A0A222VSQ0"/>
<dbReference type="Pfam" id="PF13561">
    <property type="entry name" value="adh_short_C2"/>
    <property type="match status" value="1"/>
</dbReference>
<dbReference type="OrthoDB" id="286404at2"/>
<dbReference type="RefSeq" id="WP_091808335.1">
    <property type="nucleotide sequence ID" value="NZ_CP016353.1"/>
</dbReference>
<evidence type="ECO:0000259" key="4">
    <source>
        <dbReference type="SMART" id="SM00822"/>
    </source>
</evidence>
<dbReference type="Proteomes" id="UP000199494">
    <property type="component" value="Unassembled WGS sequence"/>
</dbReference>
<evidence type="ECO:0000256" key="2">
    <source>
        <dbReference type="ARBA" id="ARBA00023002"/>
    </source>
</evidence>
<dbReference type="KEGG" id="pmad:BAY61_19075"/>
<evidence type="ECO:0000313" key="5">
    <source>
        <dbReference type="EMBL" id="SDD52587.1"/>
    </source>
</evidence>
<dbReference type="FunFam" id="3.40.50.720:FF:000173">
    <property type="entry name" value="3-oxoacyl-[acyl-carrier protein] reductase"/>
    <property type="match status" value="1"/>
</dbReference>
<comment type="similarity">
    <text evidence="1">Belongs to the short-chain dehydrogenases/reductases (SDR) family.</text>
</comment>
<dbReference type="EMBL" id="FMZE01000009">
    <property type="protein sequence ID" value="SDD52587.1"/>
    <property type="molecule type" value="Genomic_DNA"/>
</dbReference>
<dbReference type="GO" id="GO:0016491">
    <property type="term" value="F:oxidoreductase activity"/>
    <property type="evidence" value="ECO:0007669"/>
    <property type="project" value="UniProtKB-KW"/>
</dbReference>
<dbReference type="PANTHER" id="PTHR24321:SF8">
    <property type="entry name" value="ESTRADIOL 17-BETA-DEHYDROGENASE 8-RELATED"/>
    <property type="match status" value="1"/>
</dbReference>
<dbReference type="InterPro" id="IPR057326">
    <property type="entry name" value="KR_dom"/>
</dbReference>
<feature type="domain" description="Ketoreductase" evidence="4">
    <location>
        <begin position="4"/>
        <end position="178"/>
    </location>
</feature>
<keyword evidence="6" id="KW-1185">Reference proteome</keyword>
<name>A0A222VSQ0_9PSEU</name>
<dbReference type="InterPro" id="IPR002347">
    <property type="entry name" value="SDR_fam"/>
</dbReference>
<protein>
    <submittedName>
        <fullName evidence="5">Acetoacetyl-CoA reductase/3-oxoacyl-[acyl-carrier protein] reductase</fullName>
    </submittedName>
</protein>
<organism evidence="5 6">
    <name type="scientific">Prauserella marina</name>
    <dbReference type="NCBI Taxonomy" id="530584"/>
    <lineage>
        <taxon>Bacteria</taxon>
        <taxon>Bacillati</taxon>
        <taxon>Actinomycetota</taxon>
        <taxon>Actinomycetes</taxon>
        <taxon>Pseudonocardiales</taxon>
        <taxon>Pseudonocardiaceae</taxon>
        <taxon>Prauserella</taxon>
    </lineage>
</organism>
<dbReference type="InterPro" id="IPR020904">
    <property type="entry name" value="Sc_DH/Rdtase_CS"/>
</dbReference>
<keyword evidence="2" id="KW-0560">Oxidoreductase</keyword>